<comment type="similarity">
    <text evidence="7">Belongs to the BOS1 family.</text>
</comment>
<keyword evidence="8" id="KW-0175">Coiled coil</keyword>
<keyword evidence="2 9" id="KW-0812">Transmembrane</keyword>
<dbReference type="GO" id="GO:0016192">
    <property type="term" value="P:vesicle-mediated transport"/>
    <property type="evidence" value="ECO:0007669"/>
    <property type="project" value="InterPro"/>
</dbReference>
<keyword evidence="11" id="KW-1185">Reference proteome</keyword>
<keyword evidence="5 7" id="KW-0472">Membrane</keyword>
<dbReference type="PIRSF" id="PIRSF028865">
    <property type="entry name" value="Membrin-2"/>
    <property type="match status" value="1"/>
</dbReference>
<dbReference type="AlphaFoldDB" id="A0A1G4IRQ2"/>
<organism evidence="10 11">
    <name type="scientific">Lachancea meyersii CBS 8951</name>
    <dbReference type="NCBI Taxonomy" id="1266667"/>
    <lineage>
        <taxon>Eukaryota</taxon>
        <taxon>Fungi</taxon>
        <taxon>Dikarya</taxon>
        <taxon>Ascomycota</taxon>
        <taxon>Saccharomycotina</taxon>
        <taxon>Saccharomycetes</taxon>
        <taxon>Saccharomycetales</taxon>
        <taxon>Saccharomycetaceae</taxon>
        <taxon>Lachancea</taxon>
    </lineage>
</organism>
<evidence type="ECO:0000256" key="9">
    <source>
        <dbReference type="SAM" id="Phobius"/>
    </source>
</evidence>
<dbReference type="EMBL" id="LT598483">
    <property type="protein sequence ID" value="SCU79233.1"/>
    <property type="molecule type" value="Genomic_DNA"/>
</dbReference>
<keyword evidence="4 9" id="KW-1133">Transmembrane helix</keyword>
<dbReference type="GO" id="GO:0015031">
    <property type="term" value="P:protein transport"/>
    <property type="evidence" value="ECO:0007669"/>
    <property type="project" value="UniProtKB-KW"/>
</dbReference>
<dbReference type="GO" id="GO:0005794">
    <property type="term" value="C:Golgi apparatus"/>
    <property type="evidence" value="ECO:0007669"/>
    <property type="project" value="InterPro"/>
</dbReference>
<dbReference type="OrthoDB" id="158360at2759"/>
<sequence length="238" mass="27473">MNALFNHATKQKNLLQRDLAKLEQDMTTAPISLQGSITATLVSFEKTIQQYQEHLTRFHSTNPSEDENSKLKYQTRLQNLQSELESARKRFQVLKKQCNEVNSRERLLKSSSNPFDEDFTMNQRNTATSFHAPNGQMAANSSLPLYQGLKKEQSVFERGNAHLDYILEMGQQSLDDIIEQNAVLRKMEGQMTKSMQTLGFSNETISKINKRVFKDKLIFWFALLLMLAGFYLVIKLLR</sequence>
<dbReference type="Pfam" id="PF12352">
    <property type="entry name" value="V-SNARE_C"/>
    <property type="match status" value="1"/>
</dbReference>
<protein>
    <recommendedName>
        <fullName evidence="7">Protein transport protein BOS1</fullName>
    </recommendedName>
</protein>
<keyword evidence="3 7" id="KW-0653">Protein transport</keyword>
<dbReference type="InterPro" id="IPR027027">
    <property type="entry name" value="GOSR2/Membrin/Bos1"/>
</dbReference>
<gene>
    <name evidence="10" type="ORF">LAME_0A07844G</name>
</gene>
<comment type="function">
    <text evidence="7">SNARE required for protein transport between the ER and the Golgi complex.</text>
</comment>
<proteinExistence type="inferred from homology"/>
<evidence type="ECO:0000256" key="5">
    <source>
        <dbReference type="ARBA" id="ARBA00023136"/>
    </source>
</evidence>
<evidence type="ECO:0000256" key="6">
    <source>
        <dbReference type="ARBA" id="ARBA00046280"/>
    </source>
</evidence>
<evidence type="ECO:0000313" key="11">
    <source>
        <dbReference type="Proteomes" id="UP000191144"/>
    </source>
</evidence>
<accession>A0A1G4IRQ2</accession>
<evidence type="ECO:0000256" key="2">
    <source>
        <dbReference type="ARBA" id="ARBA00022692"/>
    </source>
</evidence>
<dbReference type="Proteomes" id="UP000191144">
    <property type="component" value="Chromosome A"/>
</dbReference>
<feature type="coiled-coil region" evidence="8">
    <location>
        <begin position="70"/>
        <end position="104"/>
    </location>
</feature>
<evidence type="ECO:0000256" key="1">
    <source>
        <dbReference type="ARBA" id="ARBA00022448"/>
    </source>
</evidence>
<reference evidence="11" key="1">
    <citation type="submission" date="2016-03" db="EMBL/GenBank/DDBJ databases">
        <authorList>
            <person name="Devillers Hugo."/>
        </authorList>
    </citation>
    <scope>NUCLEOTIDE SEQUENCE [LARGE SCALE GENOMIC DNA]</scope>
</reference>
<dbReference type="GO" id="GO:0005484">
    <property type="term" value="F:SNAP receptor activity"/>
    <property type="evidence" value="ECO:0007669"/>
    <property type="project" value="InterPro"/>
</dbReference>
<feature type="transmembrane region" description="Helical" evidence="9">
    <location>
        <begin position="217"/>
        <end position="234"/>
    </location>
</feature>
<name>A0A1G4IRQ2_9SACH</name>
<keyword evidence="1 7" id="KW-0813">Transport</keyword>
<comment type="subcellular location">
    <subcellularLocation>
        <location evidence="6">Endomembrane system</location>
        <topology evidence="6">Single-pass type IV membrane protein</topology>
    </subcellularLocation>
</comment>
<evidence type="ECO:0000256" key="7">
    <source>
        <dbReference type="PIRNR" id="PIRNR028865"/>
    </source>
</evidence>
<evidence type="ECO:0000256" key="4">
    <source>
        <dbReference type="ARBA" id="ARBA00022989"/>
    </source>
</evidence>
<evidence type="ECO:0000256" key="3">
    <source>
        <dbReference type="ARBA" id="ARBA00022927"/>
    </source>
</evidence>
<evidence type="ECO:0000313" key="10">
    <source>
        <dbReference type="EMBL" id="SCU79233.1"/>
    </source>
</evidence>
<evidence type="ECO:0000256" key="8">
    <source>
        <dbReference type="SAM" id="Coils"/>
    </source>
</evidence>